<name>A0A2P5BHJ9_PARAD</name>
<evidence type="ECO:0000313" key="3">
    <source>
        <dbReference type="EMBL" id="PON48246.1"/>
    </source>
</evidence>
<dbReference type="InterPro" id="IPR046960">
    <property type="entry name" value="PPR_At4g14850-like_plant"/>
</dbReference>
<proteinExistence type="predicted"/>
<accession>A0A2P5BHJ9</accession>
<evidence type="ECO:0000256" key="2">
    <source>
        <dbReference type="PROSITE-ProRule" id="PRU00708"/>
    </source>
</evidence>
<sequence length="134" mass="14674">MSERSVVSWNSMISCLVQSRRDSEALRLFGEMRVQGFEPSEATVVTVLPVCTRLGAVDIGQWIHSHTDSKGLLEEVVSVGNALVDFYCISGCLELGSSIFKQIPLQKDVVSWNVMISGLAFNGKGQHGVTCLRK</sequence>
<dbReference type="NCBIfam" id="TIGR00756">
    <property type="entry name" value="PPR"/>
    <property type="match status" value="1"/>
</dbReference>
<dbReference type="GO" id="GO:0009451">
    <property type="term" value="P:RNA modification"/>
    <property type="evidence" value="ECO:0007669"/>
    <property type="project" value="InterPro"/>
</dbReference>
<dbReference type="EMBL" id="JXTB01000280">
    <property type="protein sequence ID" value="PON48246.1"/>
    <property type="molecule type" value="Genomic_DNA"/>
</dbReference>
<dbReference type="PANTHER" id="PTHR47926:SF540">
    <property type="entry name" value="PENTATRICOPEPTIDE REPEAT-CONTAINING PROTEIN"/>
    <property type="match status" value="1"/>
</dbReference>
<dbReference type="GO" id="GO:0003723">
    <property type="term" value="F:RNA binding"/>
    <property type="evidence" value="ECO:0007669"/>
    <property type="project" value="InterPro"/>
</dbReference>
<dbReference type="InterPro" id="IPR011990">
    <property type="entry name" value="TPR-like_helical_dom_sf"/>
</dbReference>
<dbReference type="InterPro" id="IPR002885">
    <property type="entry name" value="PPR_rpt"/>
</dbReference>
<organism evidence="3 4">
    <name type="scientific">Parasponia andersonii</name>
    <name type="common">Sponia andersonii</name>
    <dbReference type="NCBI Taxonomy" id="3476"/>
    <lineage>
        <taxon>Eukaryota</taxon>
        <taxon>Viridiplantae</taxon>
        <taxon>Streptophyta</taxon>
        <taxon>Embryophyta</taxon>
        <taxon>Tracheophyta</taxon>
        <taxon>Spermatophyta</taxon>
        <taxon>Magnoliopsida</taxon>
        <taxon>eudicotyledons</taxon>
        <taxon>Gunneridae</taxon>
        <taxon>Pentapetalae</taxon>
        <taxon>rosids</taxon>
        <taxon>fabids</taxon>
        <taxon>Rosales</taxon>
        <taxon>Cannabaceae</taxon>
        <taxon>Parasponia</taxon>
    </lineage>
</organism>
<protein>
    <submittedName>
        <fullName evidence="3">Pentatricopeptide repeat</fullName>
    </submittedName>
</protein>
<dbReference type="PROSITE" id="PS51257">
    <property type="entry name" value="PROKAR_LIPOPROTEIN"/>
    <property type="match status" value="1"/>
</dbReference>
<keyword evidence="4" id="KW-1185">Reference proteome</keyword>
<dbReference type="Gene3D" id="1.25.40.10">
    <property type="entry name" value="Tetratricopeptide repeat domain"/>
    <property type="match status" value="2"/>
</dbReference>
<evidence type="ECO:0000313" key="4">
    <source>
        <dbReference type="Proteomes" id="UP000237105"/>
    </source>
</evidence>
<dbReference type="AlphaFoldDB" id="A0A2P5BHJ9"/>
<keyword evidence="1" id="KW-0677">Repeat</keyword>
<feature type="repeat" description="PPR" evidence="2">
    <location>
        <begin position="5"/>
        <end position="39"/>
    </location>
</feature>
<comment type="caution">
    <text evidence="3">The sequence shown here is derived from an EMBL/GenBank/DDBJ whole genome shotgun (WGS) entry which is preliminary data.</text>
</comment>
<dbReference type="Proteomes" id="UP000237105">
    <property type="component" value="Unassembled WGS sequence"/>
</dbReference>
<reference evidence="4" key="1">
    <citation type="submission" date="2016-06" db="EMBL/GenBank/DDBJ databases">
        <title>Parallel loss of symbiosis genes in relatives of nitrogen-fixing non-legume Parasponia.</title>
        <authorList>
            <person name="Van Velzen R."/>
            <person name="Holmer R."/>
            <person name="Bu F."/>
            <person name="Rutten L."/>
            <person name="Van Zeijl A."/>
            <person name="Liu W."/>
            <person name="Santuari L."/>
            <person name="Cao Q."/>
            <person name="Sharma T."/>
            <person name="Shen D."/>
            <person name="Roswanjaya Y."/>
            <person name="Wardhani T."/>
            <person name="Kalhor M.S."/>
            <person name="Jansen J."/>
            <person name="Van den Hoogen J."/>
            <person name="Gungor B."/>
            <person name="Hartog M."/>
            <person name="Hontelez J."/>
            <person name="Verver J."/>
            <person name="Yang W.-C."/>
            <person name="Schijlen E."/>
            <person name="Repin R."/>
            <person name="Schilthuizen M."/>
            <person name="Schranz E."/>
            <person name="Heidstra R."/>
            <person name="Miyata K."/>
            <person name="Fedorova E."/>
            <person name="Kohlen W."/>
            <person name="Bisseling T."/>
            <person name="Smit S."/>
            <person name="Geurts R."/>
        </authorList>
    </citation>
    <scope>NUCLEOTIDE SEQUENCE [LARGE SCALE GENOMIC DNA]</scope>
    <source>
        <strain evidence="4">cv. WU1-14</strain>
    </source>
</reference>
<dbReference type="PROSITE" id="PS51375">
    <property type="entry name" value="PPR"/>
    <property type="match status" value="1"/>
</dbReference>
<gene>
    <name evidence="3" type="ORF">PanWU01x14_238960</name>
</gene>
<dbReference type="OrthoDB" id="185373at2759"/>
<dbReference type="Pfam" id="PF13041">
    <property type="entry name" value="PPR_2"/>
    <property type="match status" value="1"/>
</dbReference>
<dbReference type="PANTHER" id="PTHR47926">
    <property type="entry name" value="PENTATRICOPEPTIDE REPEAT-CONTAINING PROTEIN"/>
    <property type="match status" value="1"/>
</dbReference>
<dbReference type="Pfam" id="PF01535">
    <property type="entry name" value="PPR"/>
    <property type="match status" value="1"/>
</dbReference>
<evidence type="ECO:0000256" key="1">
    <source>
        <dbReference type="ARBA" id="ARBA00022737"/>
    </source>
</evidence>